<proteinExistence type="predicted"/>
<comment type="caution">
    <text evidence="2">The sequence shown here is derived from an EMBL/GenBank/DDBJ whole genome shotgun (WGS) entry which is preliminary data.</text>
</comment>
<gene>
    <name evidence="2" type="ORF">FNF27_01572</name>
</gene>
<accession>A0A5A8ELB3</accession>
<dbReference type="PANTHER" id="PTHR31859">
    <property type="entry name" value="TETRATRICOPEPTIDE REPEAT PROTEIN 39 FAMILY MEMBER"/>
    <property type="match status" value="1"/>
</dbReference>
<dbReference type="AlphaFoldDB" id="A0A5A8ELB3"/>
<dbReference type="EMBL" id="VLTO01000006">
    <property type="protein sequence ID" value="KAA0176750.1"/>
    <property type="molecule type" value="Genomic_DNA"/>
</dbReference>
<protein>
    <submittedName>
        <fullName evidence="2">Uncharacterized protein</fullName>
    </submittedName>
</protein>
<dbReference type="OrthoDB" id="43460at2759"/>
<keyword evidence="1" id="KW-0812">Transmembrane</keyword>
<keyword evidence="1" id="KW-1133">Transmembrane helix</keyword>
<dbReference type="Pfam" id="PF10300">
    <property type="entry name" value="Iml2-TPR_39"/>
    <property type="match status" value="1"/>
</dbReference>
<sequence length="1064" mass="107758">MSEIVLSPLSGHTLDVEVPPGKTCRWRIEVLGPGDVVCTVGFDDAEPFLLRTRVRNEANAATNRGTDAKALTVLVENDAFLVTRMVSVAAWVVAEGEASPSDGDAELVAAESEHMPVREGDDAGVIPDAPCTAAVADASPLAAAALARLRAPHEALDASQLAPSEDIARSAVDTFFLNDVRAAEALFAREHNRIPLFGLGFATISFLRALLSFDPEQLRETQARLAACRSLAASLSPPSGLEAAAASAWAAVSGGRQSAVTPRQLDAVLVSAEASLMAAITHLLSESAVGFVRCGLDIRTGWATYKQAAALAGNGAVGRIAAVARADGAAEAVVGVGATGGLFKELTAAGLSAAADVSGEAAATAAAPPAGGGAAAPSAAPAPAAAAADADAPAAAAAPSEGGAAPAPEALLPVATVLGLLGISTEEAAAMDEDAASMQASLNAAIAWAAAGGEGAAPPATESLVLRRGANAGKPRHDRAAAAIAAALADPAMPGNVDARSVVGGLLFGVGGFNIVGASLPPAIASLVRFFGFPADRATGVALLRACVRLGGTRAPLAVLVLLLLFVLTPFFLSGQGRNHLSEARELLAHALRAYPGAVFFTWLAARLAKLERRTHDASVLFRQCSVAAGSQVPQVTDLAAYELSIMEMARATRASLGACERRLHALSVVNTWSRATYVYSRGCALLALGRREEAFRALASVSGLLERRVAGVLISSEAFSARKAALAISGRATLRGMGAGNGGGGSACGAGASAVRTAEEARAALLEPDTSAPDEAAMDGELSAAELAWWRTAAAAPAAAAPAAAAPAAAAPAAAAPAAAPSADGEAVPAAWLIPAIELSMLFNSAAHAHPLTLRRWTMAAGEALAELLPPGLDEDAHPFGGESGPPDRSACPAVGVALSACACACGFVEAAALSEKNEAAAAAAMGTRADDVAVCALIRGTALAALGETAVAAEYLRWVAFRPQLFGRDTYVVPFALFELASLQLPGPAGEAVGSGSRRAMPIGEWRGRLARAQALADRVSSFGRDFNFKPRLQARFHLLLNWARDMQAQAQAVAASAGEEQ</sequence>
<evidence type="ECO:0000256" key="1">
    <source>
        <dbReference type="SAM" id="Phobius"/>
    </source>
</evidence>
<evidence type="ECO:0000313" key="3">
    <source>
        <dbReference type="Proteomes" id="UP000322899"/>
    </source>
</evidence>
<feature type="transmembrane region" description="Helical" evidence="1">
    <location>
        <begin position="555"/>
        <end position="575"/>
    </location>
</feature>
<dbReference type="Proteomes" id="UP000322899">
    <property type="component" value="Unassembled WGS sequence"/>
</dbReference>
<dbReference type="InterPro" id="IPR019412">
    <property type="entry name" value="IML2/TPR_39"/>
</dbReference>
<evidence type="ECO:0000313" key="2">
    <source>
        <dbReference type="EMBL" id="KAA0176750.1"/>
    </source>
</evidence>
<dbReference type="PANTHER" id="PTHR31859:SF1">
    <property type="entry name" value="TETRATRICOPEPTIDE REPEAT PROTEIN 39C"/>
    <property type="match status" value="1"/>
</dbReference>
<reference evidence="2 3" key="1">
    <citation type="submission" date="2019-07" db="EMBL/GenBank/DDBJ databases">
        <title>Genomes of Cafeteria roenbergensis.</title>
        <authorList>
            <person name="Fischer M.G."/>
            <person name="Hackl T."/>
            <person name="Roman M."/>
        </authorList>
    </citation>
    <scope>NUCLEOTIDE SEQUENCE [LARGE SCALE GENOMIC DNA]</scope>
    <source>
        <strain evidence="2 3">E4-10P</strain>
    </source>
</reference>
<keyword evidence="1" id="KW-0472">Membrane</keyword>
<organism evidence="2 3">
    <name type="scientific">Cafeteria roenbergensis</name>
    <name type="common">Marine flagellate</name>
    <dbReference type="NCBI Taxonomy" id="33653"/>
    <lineage>
        <taxon>Eukaryota</taxon>
        <taxon>Sar</taxon>
        <taxon>Stramenopiles</taxon>
        <taxon>Bigyra</taxon>
        <taxon>Opalozoa</taxon>
        <taxon>Bicosoecida</taxon>
        <taxon>Cafeteriaceae</taxon>
        <taxon>Cafeteria</taxon>
    </lineage>
</organism>
<name>A0A5A8ELB3_CAFRO</name>